<dbReference type="GO" id="GO:0030016">
    <property type="term" value="C:myofibril"/>
    <property type="evidence" value="ECO:0007669"/>
    <property type="project" value="TreeGrafter"/>
</dbReference>
<accession>A0A7M7JNJ3</accession>
<dbReference type="InParanoid" id="A0A7M7JNJ3"/>
<dbReference type="AlphaFoldDB" id="A0A7M7JNJ3"/>
<evidence type="ECO:0008006" key="7">
    <source>
        <dbReference type="Google" id="ProtNLM"/>
    </source>
</evidence>
<dbReference type="GO" id="GO:0051694">
    <property type="term" value="P:pointed-end actin filament capping"/>
    <property type="evidence" value="ECO:0007669"/>
    <property type="project" value="InterPro"/>
</dbReference>
<dbReference type="PANTHER" id="PTHR10901:SF6">
    <property type="entry name" value="TROPOMODULIN, ISOFORM N"/>
    <property type="match status" value="1"/>
</dbReference>
<feature type="compositionally biased region" description="Low complexity" evidence="4">
    <location>
        <begin position="16"/>
        <end position="26"/>
    </location>
</feature>
<dbReference type="GO" id="GO:0007015">
    <property type="term" value="P:actin filament organization"/>
    <property type="evidence" value="ECO:0007669"/>
    <property type="project" value="TreeGrafter"/>
</dbReference>
<keyword evidence="6" id="KW-1185">Reference proteome</keyword>
<dbReference type="EnsemblMetazoa" id="XM_022797416">
    <property type="protein sequence ID" value="XP_022653151"/>
    <property type="gene ID" value="LOC111246958"/>
</dbReference>
<name>A0A7M7JNJ3_VARDE</name>
<comment type="subcellular location">
    <subcellularLocation>
        <location evidence="1">Cytoplasm</location>
        <location evidence="1">Cytoskeleton</location>
    </subcellularLocation>
</comment>
<dbReference type="OMA" id="PYQRDKL"/>
<dbReference type="CTD" id="43633"/>
<evidence type="ECO:0000256" key="1">
    <source>
        <dbReference type="ARBA" id="ARBA00004245"/>
    </source>
</evidence>
<keyword evidence="2" id="KW-0963">Cytoplasm</keyword>
<evidence type="ECO:0000256" key="4">
    <source>
        <dbReference type="SAM" id="MobiDB-lite"/>
    </source>
</evidence>
<dbReference type="FunCoup" id="A0A7M7JNJ3">
    <property type="interactions" value="338"/>
</dbReference>
<evidence type="ECO:0000256" key="2">
    <source>
        <dbReference type="ARBA" id="ARBA00022490"/>
    </source>
</evidence>
<sequence>MSVLSVKTTTHKRTTKVTTRVSTSSSELSRDGRRKSSFIQLAERPAIAMAEAMRNDMIRKYSEMDIDELLSQLNENELEQLSGMVDPDDPLIPPSERCKNQTDKAPTGPLNRRKLLSYLEQYAKEQEDWPEFKPFEAGVKRGKVWVAPKVAEPKESIGEISVELDLEDDAKTALESATPAELVDLAAILGLHSMLSQDQYHASIENKGQAAGATFESLVKASMPKPVPLLPENATDTSKTAQKVYNDDDDIVELNWNNIRTVKREDFRVLFDGLKRNTNLRSLSLANVNLTDSTAELLVEALKENKSLRILNVESNYISGNMLKNIIEAALANNIITEIRAANQRPSILGNKIEMEIARLVDENRSLLSIGLELAVADARVRVSRKLQENRDRLRRLRVGQEIE</sequence>
<dbReference type="PANTHER" id="PTHR10901">
    <property type="entry name" value="TROPOMODULIN"/>
    <property type="match status" value="1"/>
</dbReference>
<keyword evidence="3" id="KW-0206">Cytoskeleton</keyword>
<protein>
    <recommendedName>
        <fullName evidence="7">Tropomodulin</fullName>
    </recommendedName>
</protein>
<dbReference type="GO" id="GO:0005523">
    <property type="term" value="F:tropomyosin binding"/>
    <property type="evidence" value="ECO:0007669"/>
    <property type="project" value="InterPro"/>
</dbReference>
<evidence type="ECO:0000313" key="5">
    <source>
        <dbReference type="EnsemblMetazoa" id="XP_022653151"/>
    </source>
</evidence>
<dbReference type="Gene3D" id="3.80.10.10">
    <property type="entry name" value="Ribonuclease Inhibitor"/>
    <property type="match status" value="1"/>
</dbReference>
<dbReference type="SUPFAM" id="SSF52047">
    <property type="entry name" value="RNI-like"/>
    <property type="match status" value="1"/>
</dbReference>
<dbReference type="GeneID" id="111246958"/>
<organism evidence="5 6">
    <name type="scientific">Varroa destructor</name>
    <name type="common">Honeybee mite</name>
    <dbReference type="NCBI Taxonomy" id="109461"/>
    <lineage>
        <taxon>Eukaryota</taxon>
        <taxon>Metazoa</taxon>
        <taxon>Ecdysozoa</taxon>
        <taxon>Arthropoda</taxon>
        <taxon>Chelicerata</taxon>
        <taxon>Arachnida</taxon>
        <taxon>Acari</taxon>
        <taxon>Parasitiformes</taxon>
        <taxon>Mesostigmata</taxon>
        <taxon>Gamasina</taxon>
        <taxon>Dermanyssoidea</taxon>
        <taxon>Varroidae</taxon>
        <taxon>Varroa</taxon>
    </lineage>
</organism>
<dbReference type="InterPro" id="IPR032675">
    <property type="entry name" value="LRR_dom_sf"/>
</dbReference>
<evidence type="ECO:0000256" key="3">
    <source>
        <dbReference type="ARBA" id="ARBA00023212"/>
    </source>
</evidence>
<dbReference type="GO" id="GO:0030239">
    <property type="term" value="P:myofibril assembly"/>
    <property type="evidence" value="ECO:0007669"/>
    <property type="project" value="TreeGrafter"/>
</dbReference>
<evidence type="ECO:0000313" key="6">
    <source>
        <dbReference type="Proteomes" id="UP000594260"/>
    </source>
</evidence>
<dbReference type="Pfam" id="PF03250">
    <property type="entry name" value="Tropomodulin"/>
    <property type="match status" value="1"/>
</dbReference>
<feature type="region of interest" description="Disordered" evidence="4">
    <location>
        <begin position="1"/>
        <end position="35"/>
    </location>
</feature>
<dbReference type="Proteomes" id="UP000594260">
    <property type="component" value="Unplaced"/>
</dbReference>
<dbReference type="OrthoDB" id="2163268at2759"/>
<dbReference type="GO" id="GO:0005856">
    <property type="term" value="C:cytoskeleton"/>
    <property type="evidence" value="ECO:0007669"/>
    <property type="project" value="UniProtKB-SubCell"/>
</dbReference>
<proteinExistence type="predicted"/>
<dbReference type="KEGG" id="vde:111246958"/>
<dbReference type="RefSeq" id="XP_022653151.1">
    <property type="nucleotide sequence ID" value="XM_022797416.1"/>
</dbReference>
<reference evidence="5" key="1">
    <citation type="submission" date="2021-01" db="UniProtKB">
        <authorList>
            <consortium name="EnsemblMetazoa"/>
        </authorList>
    </citation>
    <scope>IDENTIFICATION</scope>
</reference>
<dbReference type="InterPro" id="IPR004934">
    <property type="entry name" value="TMOD"/>
</dbReference>